<dbReference type="Proteomes" id="UP000241502">
    <property type="component" value="Segment"/>
</dbReference>
<dbReference type="InterPro" id="IPR003343">
    <property type="entry name" value="Big_2"/>
</dbReference>
<name>A0A2P1JUS3_9CAUD</name>
<accession>A0A2P1JUS3</accession>
<organism evidence="2 3">
    <name type="scientific">Xanthomonas phage RiverRider</name>
    <dbReference type="NCBI Taxonomy" id="2108116"/>
    <lineage>
        <taxon>Viruses</taxon>
        <taxon>Duplodnaviria</taxon>
        <taxon>Heunggongvirae</taxon>
        <taxon>Uroviricota</taxon>
        <taxon>Caudoviricetes</taxon>
        <taxon>Schitoviridae</taxon>
        <taxon>Riverridervirus</taxon>
        <taxon>Riverridervirus riverrider</taxon>
    </lineage>
</organism>
<proteinExistence type="predicted"/>
<reference evidence="2" key="1">
    <citation type="submission" date="2018-02" db="EMBL/GenBank/DDBJ databases">
        <authorList>
            <person name="Miller M."/>
            <person name="Deiulio A."/>
            <person name="Douthitt C."/>
            <person name="McMahon J."/>
            <person name="Holland C."/>
            <person name="Wiersma-Koch H."/>
            <person name="Turechek W."/>
            <person name="D'Elia T."/>
        </authorList>
    </citation>
    <scope>NUCLEOTIDE SEQUENCE [LARGE SCALE GENOMIC DNA]</scope>
</reference>
<dbReference type="SUPFAM" id="SSF49373">
    <property type="entry name" value="Invasin/intimin cell-adhesion fragments"/>
    <property type="match status" value="1"/>
</dbReference>
<gene>
    <name evidence="2" type="ORF">RIVERRIDER_23</name>
</gene>
<evidence type="ECO:0000313" key="2">
    <source>
        <dbReference type="EMBL" id="AVO23111.1"/>
    </source>
</evidence>
<sequence>MPMLQVAFKPTIPKIALVQADNAAIPSGYVDAGSFDHPDPVYPGSVVLFHGVRDLLYKRAELDMGVVSIQLAAGVVAAYVTEIDVPWGNRDLRLDDPLYVSERLNARVWPPGAKDTSLTYVSSDPTVVAVSDDGTITGQKAGTATITITAPGSEGTPKLSRQIVVTVGGTAPANPPSAQA</sequence>
<protein>
    <submittedName>
        <fullName evidence="2">Capsid decoration protein</fullName>
    </submittedName>
</protein>
<feature type="domain" description="BIG2" evidence="1">
    <location>
        <begin position="101"/>
        <end position="150"/>
    </location>
</feature>
<dbReference type="EMBL" id="MG983743">
    <property type="protein sequence ID" value="AVO23111.1"/>
    <property type="molecule type" value="Genomic_DNA"/>
</dbReference>
<dbReference type="Pfam" id="PF02368">
    <property type="entry name" value="Big_2"/>
    <property type="match status" value="1"/>
</dbReference>
<evidence type="ECO:0000259" key="1">
    <source>
        <dbReference type="Pfam" id="PF02368"/>
    </source>
</evidence>
<dbReference type="InterPro" id="IPR008964">
    <property type="entry name" value="Invasin/intimin_cell_adhesion"/>
</dbReference>
<dbReference type="Gene3D" id="2.60.40.1080">
    <property type="match status" value="1"/>
</dbReference>
<evidence type="ECO:0000313" key="3">
    <source>
        <dbReference type="Proteomes" id="UP000241502"/>
    </source>
</evidence>
<keyword evidence="3" id="KW-1185">Reference proteome</keyword>